<protein>
    <submittedName>
        <fullName evidence="1">Uncharacterized protein</fullName>
    </submittedName>
</protein>
<gene>
    <name evidence="1" type="ORF">SMTD_LOCUS15312</name>
</gene>
<dbReference type="EMBL" id="UZAL01035692">
    <property type="protein sequence ID" value="VDP68247.1"/>
    <property type="molecule type" value="Genomic_DNA"/>
</dbReference>
<evidence type="ECO:0000313" key="2">
    <source>
        <dbReference type="Proteomes" id="UP000269396"/>
    </source>
</evidence>
<proteinExistence type="predicted"/>
<sequence length="44" mass="4937">MFCVKITVAPECFTTFQIKSNEVSKLGVFGRKYTLGKLPVPEDN</sequence>
<dbReference type="Proteomes" id="UP000269396">
    <property type="component" value="Unassembled WGS sequence"/>
</dbReference>
<name>A0A3P8EWD3_9TREM</name>
<accession>A0A3P8EWD3</accession>
<dbReference type="AlphaFoldDB" id="A0A3P8EWD3"/>
<evidence type="ECO:0000313" key="1">
    <source>
        <dbReference type="EMBL" id="VDP68247.1"/>
    </source>
</evidence>
<keyword evidence="2" id="KW-1185">Reference proteome</keyword>
<reference evidence="1 2" key="1">
    <citation type="submission" date="2018-11" db="EMBL/GenBank/DDBJ databases">
        <authorList>
            <consortium name="Pathogen Informatics"/>
        </authorList>
    </citation>
    <scope>NUCLEOTIDE SEQUENCE [LARGE SCALE GENOMIC DNA]</scope>
    <source>
        <strain>Denwood</strain>
        <strain evidence="2">Zambia</strain>
    </source>
</reference>
<organism evidence="1 2">
    <name type="scientific">Schistosoma mattheei</name>
    <dbReference type="NCBI Taxonomy" id="31246"/>
    <lineage>
        <taxon>Eukaryota</taxon>
        <taxon>Metazoa</taxon>
        <taxon>Spiralia</taxon>
        <taxon>Lophotrochozoa</taxon>
        <taxon>Platyhelminthes</taxon>
        <taxon>Trematoda</taxon>
        <taxon>Digenea</taxon>
        <taxon>Strigeidida</taxon>
        <taxon>Schistosomatoidea</taxon>
        <taxon>Schistosomatidae</taxon>
        <taxon>Schistosoma</taxon>
    </lineage>
</organism>